<protein>
    <recommendedName>
        <fullName evidence="2">BTB domain-containing protein</fullName>
    </recommendedName>
</protein>
<dbReference type="PROSITE" id="PS50097">
    <property type="entry name" value="BTB"/>
    <property type="match status" value="1"/>
</dbReference>
<evidence type="ECO:0000256" key="1">
    <source>
        <dbReference type="ARBA" id="ARBA00004906"/>
    </source>
</evidence>
<dbReference type="PANTHER" id="PTHR31060">
    <property type="entry name" value="OSJNBA0011J08.25 PROTEIN-RELATED"/>
    <property type="match status" value="1"/>
</dbReference>
<dbReference type="PANTHER" id="PTHR31060:SF7">
    <property type="entry name" value="OS06G0129200 PROTEIN"/>
    <property type="match status" value="1"/>
</dbReference>
<dbReference type="CDD" id="cd18186">
    <property type="entry name" value="BTB_POZ_ZBTB_KLHL-like"/>
    <property type="match status" value="1"/>
</dbReference>
<accession>A0A9D5BWQ9</accession>
<dbReference type="OrthoDB" id="1878759at2759"/>
<comment type="caution">
    <text evidence="3">The sequence shown here is derived from an EMBL/GenBank/DDBJ whole genome shotgun (WGS) entry which is preliminary data.</text>
</comment>
<evidence type="ECO:0000313" key="3">
    <source>
        <dbReference type="EMBL" id="KAJ0962128.1"/>
    </source>
</evidence>
<comment type="pathway">
    <text evidence="1">Protein modification; protein ubiquitination.</text>
</comment>
<proteinExistence type="predicted"/>
<dbReference type="AlphaFoldDB" id="A0A9D5BWQ9"/>
<dbReference type="Gene3D" id="3.30.710.10">
    <property type="entry name" value="Potassium Channel Kv1.1, Chain A"/>
    <property type="match status" value="1"/>
</dbReference>
<evidence type="ECO:0000313" key="4">
    <source>
        <dbReference type="Proteomes" id="UP001085076"/>
    </source>
</evidence>
<feature type="domain" description="BTB" evidence="2">
    <location>
        <begin position="18"/>
        <end position="91"/>
    </location>
</feature>
<keyword evidence="4" id="KW-1185">Reference proteome</keyword>
<dbReference type="Proteomes" id="UP001085076">
    <property type="component" value="Miscellaneous, Linkage group lg10"/>
</dbReference>
<gene>
    <name evidence="3" type="ORF">J5N97_029956</name>
</gene>
<reference evidence="3" key="1">
    <citation type="submission" date="2021-03" db="EMBL/GenBank/DDBJ databases">
        <authorList>
            <person name="Li Z."/>
            <person name="Yang C."/>
        </authorList>
    </citation>
    <scope>NUCLEOTIDE SEQUENCE</scope>
    <source>
        <strain evidence="3">Dzin_1.0</strain>
        <tissue evidence="3">Leaf</tissue>
    </source>
</reference>
<name>A0A9D5BWQ9_9LILI</name>
<evidence type="ECO:0000259" key="2">
    <source>
        <dbReference type="PROSITE" id="PS50097"/>
    </source>
</evidence>
<reference evidence="3" key="2">
    <citation type="journal article" date="2022" name="Hortic Res">
        <title>The genome of Dioscorea zingiberensis sheds light on the biosynthesis, origin and evolution of the medicinally important diosgenin saponins.</title>
        <authorList>
            <person name="Li Y."/>
            <person name="Tan C."/>
            <person name="Li Z."/>
            <person name="Guo J."/>
            <person name="Li S."/>
            <person name="Chen X."/>
            <person name="Wang C."/>
            <person name="Dai X."/>
            <person name="Yang H."/>
            <person name="Song W."/>
            <person name="Hou L."/>
            <person name="Xu J."/>
            <person name="Tong Z."/>
            <person name="Xu A."/>
            <person name="Yuan X."/>
            <person name="Wang W."/>
            <person name="Yang Q."/>
            <person name="Chen L."/>
            <person name="Sun Z."/>
            <person name="Wang K."/>
            <person name="Pan B."/>
            <person name="Chen J."/>
            <person name="Bao Y."/>
            <person name="Liu F."/>
            <person name="Qi X."/>
            <person name="Gang D.R."/>
            <person name="Wen J."/>
            <person name="Li J."/>
        </authorList>
    </citation>
    <scope>NUCLEOTIDE SEQUENCE</scope>
    <source>
        <strain evidence="3">Dzin_1.0</strain>
    </source>
</reference>
<dbReference type="SUPFAM" id="SSF54695">
    <property type="entry name" value="POZ domain"/>
    <property type="match status" value="1"/>
</dbReference>
<dbReference type="Pfam" id="PF00651">
    <property type="entry name" value="BTB"/>
    <property type="match status" value="1"/>
</dbReference>
<sequence length="434" mass="49096">MDKTSIVQTSEFGDQSTSDVTVCLRSRDGLPELFYCHSSILKKKSGFFAEQLSSDNTIPKNYIEVKFPGSEYDHYAKILKLLYLSENLVLDSWDSVKTALGALRASIALQCEEITKSCIQYLEAVPWEEKEEEEILKIAPTLGTEGTALLDRVQPVNGNATKNVFLSAIHFATTAESSFPPYIDELKTSAQEQVEYMLVEDEDTPLVTMDEEVRSEVRTGLVQVFTRFERELNTLHIFFDLSPQEAEERVLQCLADLEWMCNILPKMEMMKDFISNWVAISEHMLGIIQDDTYYSGLWAVKAKLIELAGKALDAVGYGSVVLPAPSRLHFLKTWLPYMRKMKPIFDSKSEVDESFPHKMDSDLCQNIEGAIISLVLALPSNDQAEILGDWMKMTEKVKFPDLSEAFEVWCYRTKTAKRRLMVGLNGVGNPTVSL</sequence>
<dbReference type="InterPro" id="IPR038920">
    <property type="entry name" value="At3g05675-like"/>
</dbReference>
<dbReference type="EMBL" id="JAGGNH010000010">
    <property type="protein sequence ID" value="KAJ0962128.1"/>
    <property type="molecule type" value="Genomic_DNA"/>
</dbReference>
<dbReference type="InterPro" id="IPR011333">
    <property type="entry name" value="SKP1/BTB/POZ_sf"/>
</dbReference>
<dbReference type="InterPro" id="IPR000210">
    <property type="entry name" value="BTB/POZ_dom"/>
</dbReference>
<organism evidence="3 4">
    <name type="scientific">Dioscorea zingiberensis</name>
    <dbReference type="NCBI Taxonomy" id="325984"/>
    <lineage>
        <taxon>Eukaryota</taxon>
        <taxon>Viridiplantae</taxon>
        <taxon>Streptophyta</taxon>
        <taxon>Embryophyta</taxon>
        <taxon>Tracheophyta</taxon>
        <taxon>Spermatophyta</taxon>
        <taxon>Magnoliopsida</taxon>
        <taxon>Liliopsida</taxon>
        <taxon>Dioscoreales</taxon>
        <taxon>Dioscoreaceae</taxon>
        <taxon>Dioscorea</taxon>
    </lineage>
</organism>